<keyword evidence="2 6" id="KW-0732">Signal</keyword>
<dbReference type="SUPFAM" id="SSF53850">
    <property type="entry name" value="Periplasmic binding protein-like II"/>
    <property type="match status" value="1"/>
</dbReference>
<organism evidence="7 8">
    <name type="scientific">Jeotgalibaca ciconiae</name>
    <dbReference type="NCBI Taxonomy" id="2496265"/>
    <lineage>
        <taxon>Bacteria</taxon>
        <taxon>Bacillati</taxon>
        <taxon>Bacillota</taxon>
        <taxon>Bacilli</taxon>
        <taxon>Lactobacillales</taxon>
        <taxon>Carnobacteriaceae</taxon>
        <taxon>Jeotgalibaca</taxon>
    </lineage>
</organism>
<dbReference type="InterPro" id="IPR006059">
    <property type="entry name" value="SBP"/>
</dbReference>
<dbReference type="KEGG" id="jeh:EJN90_07460"/>
<dbReference type="PANTHER" id="PTHR43649">
    <property type="entry name" value="ARABINOSE-BINDING PROTEIN-RELATED"/>
    <property type="match status" value="1"/>
</dbReference>
<protein>
    <submittedName>
        <fullName evidence="7">Sugar ABC transporter substrate-binding protein</fullName>
    </submittedName>
</protein>
<keyword evidence="3" id="KW-0472">Membrane</keyword>
<dbReference type="CDD" id="cd13585">
    <property type="entry name" value="PBP2_TMBP_like"/>
    <property type="match status" value="1"/>
</dbReference>
<evidence type="ECO:0000256" key="5">
    <source>
        <dbReference type="ARBA" id="ARBA00023288"/>
    </source>
</evidence>
<dbReference type="OrthoDB" id="9782846at2"/>
<dbReference type="PANTHER" id="PTHR43649:SF33">
    <property type="entry name" value="POLYGALACTURONAN_RHAMNOGALACTURONAN-BINDING PROTEIN YTCQ"/>
    <property type="match status" value="1"/>
</dbReference>
<dbReference type="Pfam" id="PF01547">
    <property type="entry name" value="SBP_bac_1"/>
    <property type="match status" value="1"/>
</dbReference>
<keyword evidence="5" id="KW-0449">Lipoprotein</keyword>
<gene>
    <name evidence="7" type="ORF">EJN90_07460</name>
</gene>
<keyword evidence="1" id="KW-1003">Cell membrane</keyword>
<evidence type="ECO:0000256" key="3">
    <source>
        <dbReference type="ARBA" id="ARBA00023136"/>
    </source>
</evidence>
<dbReference type="InterPro" id="IPR050490">
    <property type="entry name" value="Bact_solute-bd_prot1"/>
</dbReference>
<evidence type="ECO:0000313" key="8">
    <source>
        <dbReference type="Proteomes" id="UP000273326"/>
    </source>
</evidence>
<dbReference type="Proteomes" id="UP000273326">
    <property type="component" value="Chromosome"/>
</dbReference>
<evidence type="ECO:0000256" key="6">
    <source>
        <dbReference type="SAM" id="SignalP"/>
    </source>
</evidence>
<evidence type="ECO:0000256" key="1">
    <source>
        <dbReference type="ARBA" id="ARBA00022475"/>
    </source>
</evidence>
<sequence length="446" mass="49248">MMLSRKTKGLGITLASAILLAACGNSTADSSSDSSAGNTGGDSSEVVTISFWDENAGPERTPIWENIIERFEEENENIKVEYFGLPKDDAKSKIDAAIAAEDVPDVASIQTSWLPEYSIREAFLPLDDYFADSELNGKINQGTIDFNKKIVNDGNLYGIPYTQNLDVIWIRPDLFAEAGIEAPESWDDFFSAVDTMTTDDMYGYTIRGGAGGSLQLQRLMYAYSGITEYVTEDGKATVNDPAHKEFLEKYFALYLNNTPQSDITNGYKEMVATFDTGKAAMVHHNIGSYGEHSKALEPEQFEAIPLPVSEEGNYVAEGGNTIGISIFAASEHPEEAFKFLEFVNNAESQSNWNQAIGQIPTNSDVMEEEWIQDAQHLSVAFSVYDDENTALYEPPFYLPDYRSILDNKVDPAIQSVMAGEKSVEDFLNEWAEAIEASAAKYAEAFN</sequence>
<accession>A0A3S9HAZ4</accession>
<feature type="chain" id="PRO_5038678009" evidence="6">
    <location>
        <begin position="22"/>
        <end position="446"/>
    </location>
</feature>
<reference evidence="8" key="1">
    <citation type="submission" date="2018-12" db="EMBL/GenBank/DDBJ databases">
        <title>Complete genome sequencing of Jeotgalibaca sp. H21T32.</title>
        <authorList>
            <person name="Bae J.-W."/>
            <person name="Lee S.-Y."/>
        </authorList>
    </citation>
    <scope>NUCLEOTIDE SEQUENCE [LARGE SCALE GENOMIC DNA]</scope>
    <source>
        <strain evidence="8">H21T32</strain>
    </source>
</reference>
<feature type="signal peptide" evidence="6">
    <location>
        <begin position="1"/>
        <end position="21"/>
    </location>
</feature>
<evidence type="ECO:0000256" key="2">
    <source>
        <dbReference type="ARBA" id="ARBA00022729"/>
    </source>
</evidence>
<evidence type="ECO:0000313" key="7">
    <source>
        <dbReference type="EMBL" id="AZP04481.1"/>
    </source>
</evidence>
<evidence type="ECO:0000256" key="4">
    <source>
        <dbReference type="ARBA" id="ARBA00023139"/>
    </source>
</evidence>
<dbReference type="EMBL" id="CP034465">
    <property type="protein sequence ID" value="AZP04481.1"/>
    <property type="molecule type" value="Genomic_DNA"/>
</dbReference>
<keyword evidence="8" id="KW-1185">Reference proteome</keyword>
<dbReference type="PROSITE" id="PS51257">
    <property type="entry name" value="PROKAR_LIPOPROTEIN"/>
    <property type="match status" value="1"/>
</dbReference>
<name>A0A3S9HAZ4_9LACT</name>
<proteinExistence type="predicted"/>
<dbReference type="AlphaFoldDB" id="A0A3S9HAZ4"/>
<dbReference type="Gene3D" id="3.40.190.10">
    <property type="entry name" value="Periplasmic binding protein-like II"/>
    <property type="match status" value="1"/>
</dbReference>
<keyword evidence="4" id="KW-0564">Palmitate</keyword>